<dbReference type="WBParaSite" id="TCLT_0001085201-mRNA-1">
    <property type="protein sequence ID" value="TCLT_0001085201-mRNA-1"/>
    <property type="gene ID" value="TCLT_0001085201"/>
</dbReference>
<organism evidence="4">
    <name type="scientific">Thelazia callipaeda</name>
    <name type="common">Oriental eyeworm</name>
    <name type="synonym">Parasitic nematode</name>
    <dbReference type="NCBI Taxonomy" id="103827"/>
    <lineage>
        <taxon>Eukaryota</taxon>
        <taxon>Metazoa</taxon>
        <taxon>Ecdysozoa</taxon>
        <taxon>Nematoda</taxon>
        <taxon>Chromadorea</taxon>
        <taxon>Rhabditida</taxon>
        <taxon>Spirurina</taxon>
        <taxon>Spiruromorpha</taxon>
        <taxon>Thelazioidea</taxon>
        <taxon>Thelaziidae</taxon>
        <taxon>Thelazia</taxon>
    </lineage>
</organism>
<proteinExistence type="predicted"/>
<dbReference type="OrthoDB" id="5868397at2759"/>
<evidence type="ECO:0000313" key="4">
    <source>
        <dbReference type="WBParaSite" id="TCLT_0001085201-mRNA-1"/>
    </source>
</evidence>
<feature type="region of interest" description="Disordered" evidence="1">
    <location>
        <begin position="44"/>
        <end position="64"/>
    </location>
</feature>
<keyword evidence="3" id="KW-1185">Reference proteome</keyword>
<accession>A0A0N5DCD2</accession>
<name>A0A0N5DCD2_THECL</name>
<gene>
    <name evidence="2" type="ORF">TCLT_LOCUS10833</name>
</gene>
<dbReference type="EMBL" id="UYYF01005419">
    <property type="protein sequence ID" value="VDN08551.1"/>
    <property type="molecule type" value="Genomic_DNA"/>
</dbReference>
<sequence length="178" mass="19227">MQEKMVNDSPTLPLQVIVNATNQSQQVLPEATISFMASSPASSVDSGMSSLSSSNSSPASSPNCSPISVDNIPFHYGTNIEQIIVPRNRSTSESISVVNGLKSILKKSTVGYITVGRFTRSYSECQSREESEINGIIVDKNCNNDKNSVDKSSVDKSFVDESFVDESFVDKSFVGKVL</sequence>
<evidence type="ECO:0000313" key="3">
    <source>
        <dbReference type="Proteomes" id="UP000276776"/>
    </source>
</evidence>
<reference evidence="4" key="1">
    <citation type="submission" date="2017-02" db="UniProtKB">
        <authorList>
            <consortium name="WormBaseParasite"/>
        </authorList>
    </citation>
    <scope>IDENTIFICATION</scope>
</reference>
<protein>
    <submittedName>
        <fullName evidence="2 4">Uncharacterized protein</fullName>
    </submittedName>
</protein>
<evidence type="ECO:0000313" key="2">
    <source>
        <dbReference type="EMBL" id="VDN08551.1"/>
    </source>
</evidence>
<reference evidence="2 3" key="2">
    <citation type="submission" date="2018-11" db="EMBL/GenBank/DDBJ databases">
        <authorList>
            <consortium name="Pathogen Informatics"/>
        </authorList>
    </citation>
    <scope>NUCLEOTIDE SEQUENCE [LARGE SCALE GENOMIC DNA]</scope>
</reference>
<evidence type="ECO:0000256" key="1">
    <source>
        <dbReference type="SAM" id="MobiDB-lite"/>
    </source>
</evidence>
<dbReference type="AlphaFoldDB" id="A0A0N5DCD2"/>
<dbReference type="Proteomes" id="UP000276776">
    <property type="component" value="Unassembled WGS sequence"/>
</dbReference>